<dbReference type="OrthoDB" id="5979581at2759"/>
<feature type="domain" description="Protein kinase" evidence="6">
    <location>
        <begin position="1"/>
        <end position="202"/>
    </location>
</feature>
<evidence type="ECO:0000256" key="2">
    <source>
        <dbReference type="ARBA" id="ARBA00022679"/>
    </source>
</evidence>
<name>A0A370TG64_9HELO</name>
<dbReference type="InterPro" id="IPR011009">
    <property type="entry name" value="Kinase-like_dom_sf"/>
</dbReference>
<dbReference type="Pfam" id="PF00069">
    <property type="entry name" value="Pkinase"/>
    <property type="match status" value="1"/>
</dbReference>
<dbReference type="GO" id="GO:0004674">
    <property type="term" value="F:protein serine/threonine kinase activity"/>
    <property type="evidence" value="ECO:0007669"/>
    <property type="project" value="UniProtKB-KW"/>
</dbReference>
<protein>
    <recommendedName>
        <fullName evidence="6">Protein kinase domain-containing protein</fullName>
    </recommendedName>
</protein>
<dbReference type="AlphaFoldDB" id="A0A370TG64"/>
<keyword evidence="1" id="KW-0723">Serine/threonine-protein kinase</keyword>
<dbReference type="Proteomes" id="UP000254866">
    <property type="component" value="Unassembled WGS sequence"/>
</dbReference>
<dbReference type="Gene3D" id="1.10.510.10">
    <property type="entry name" value="Transferase(Phosphotransferase) domain 1"/>
    <property type="match status" value="1"/>
</dbReference>
<dbReference type="PROSITE" id="PS50011">
    <property type="entry name" value="PROTEIN_KINASE_DOM"/>
    <property type="match status" value="1"/>
</dbReference>
<keyword evidence="3" id="KW-0547">Nucleotide-binding</keyword>
<comment type="caution">
    <text evidence="7">The sequence shown here is derived from an EMBL/GenBank/DDBJ whole genome shotgun (WGS) entry which is preliminary data.</text>
</comment>
<keyword evidence="4" id="KW-0418">Kinase</keyword>
<dbReference type="InterPro" id="IPR050494">
    <property type="entry name" value="Ser_Thr_dual-spec_kinase"/>
</dbReference>
<organism evidence="7 8">
    <name type="scientific">Venustampulla echinocandica</name>
    <dbReference type="NCBI Taxonomy" id="2656787"/>
    <lineage>
        <taxon>Eukaryota</taxon>
        <taxon>Fungi</taxon>
        <taxon>Dikarya</taxon>
        <taxon>Ascomycota</taxon>
        <taxon>Pezizomycotina</taxon>
        <taxon>Leotiomycetes</taxon>
        <taxon>Helotiales</taxon>
        <taxon>Pleuroascaceae</taxon>
        <taxon>Venustampulla</taxon>
    </lineage>
</organism>
<dbReference type="GO" id="GO:0005524">
    <property type="term" value="F:ATP binding"/>
    <property type="evidence" value="ECO:0007669"/>
    <property type="project" value="UniProtKB-KW"/>
</dbReference>
<proteinExistence type="predicted"/>
<dbReference type="SUPFAM" id="SSF56112">
    <property type="entry name" value="Protein kinase-like (PK-like)"/>
    <property type="match status" value="1"/>
</dbReference>
<evidence type="ECO:0000259" key="6">
    <source>
        <dbReference type="PROSITE" id="PS50011"/>
    </source>
</evidence>
<dbReference type="GeneID" id="43601092"/>
<dbReference type="PANTHER" id="PTHR24058">
    <property type="entry name" value="DUAL SPECIFICITY PROTEIN KINASE"/>
    <property type="match status" value="1"/>
</dbReference>
<evidence type="ECO:0000313" key="7">
    <source>
        <dbReference type="EMBL" id="RDL33875.1"/>
    </source>
</evidence>
<sequence>MRQLRKDDISLEVVEIQRIAHQLTSVLYLLHSSAVSIAHGDLYIDIIVLEISNVDSLSAIEMFEMFGHPEYGNICTATGDCPSSPSAPRYIVQPADLGKVFSWRTGNIKVIDFGQSFRLNNLPPALGTPAHYCSPELLVHNMAGKPSDTWTLACCIFEIRMGEDLFDGLGYDDETLHQRVELLGPMDDSLMYVKLYGFSGSR</sequence>
<accession>A0A370TG64</accession>
<dbReference type="EMBL" id="NPIC01000008">
    <property type="protein sequence ID" value="RDL33875.1"/>
    <property type="molecule type" value="Genomic_DNA"/>
</dbReference>
<keyword evidence="2" id="KW-0808">Transferase</keyword>
<keyword evidence="5" id="KW-0067">ATP-binding</keyword>
<evidence type="ECO:0000256" key="4">
    <source>
        <dbReference type="ARBA" id="ARBA00022777"/>
    </source>
</evidence>
<evidence type="ECO:0000256" key="5">
    <source>
        <dbReference type="ARBA" id="ARBA00022840"/>
    </source>
</evidence>
<evidence type="ECO:0000256" key="3">
    <source>
        <dbReference type="ARBA" id="ARBA00022741"/>
    </source>
</evidence>
<reference evidence="7 8" key="1">
    <citation type="journal article" date="2018" name="IMA Fungus">
        <title>IMA Genome-F 9: Draft genome sequence of Annulohypoxylon stygium, Aspergillus mulundensis, Berkeleyomyces basicola (syn. Thielaviopsis basicola), Ceratocystis smalleyi, two Cercospora beticola strains, Coleophoma cylindrospora, Fusarium fracticaudum, Phialophora cf. hyalina, and Morchella septimelata.</title>
        <authorList>
            <person name="Wingfield B.D."/>
            <person name="Bills G.F."/>
            <person name="Dong Y."/>
            <person name="Huang W."/>
            <person name="Nel W.J."/>
            <person name="Swalarsk-Parry B.S."/>
            <person name="Vaghefi N."/>
            <person name="Wilken P.M."/>
            <person name="An Z."/>
            <person name="de Beer Z.W."/>
            <person name="De Vos L."/>
            <person name="Chen L."/>
            <person name="Duong T.A."/>
            <person name="Gao Y."/>
            <person name="Hammerbacher A."/>
            <person name="Kikkert J.R."/>
            <person name="Li Y."/>
            <person name="Li H."/>
            <person name="Li K."/>
            <person name="Li Q."/>
            <person name="Liu X."/>
            <person name="Ma X."/>
            <person name="Naidoo K."/>
            <person name="Pethybridge S.J."/>
            <person name="Sun J."/>
            <person name="Steenkamp E.T."/>
            <person name="van der Nest M.A."/>
            <person name="van Wyk S."/>
            <person name="Wingfield M.J."/>
            <person name="Xiong C."/>
            <person name="Yue Q."/>
            <person name="Zhang X."/>
        </authorList>
    </citation>
    <scope>NUCLEOTIDE SEQUENCE [LARGE SCALE GENOMIC DNA]</scope>
    <source>
        <strain evidence="7 8">BP 5553</strain>
    </source>
</reference>
<dbReference type="RefSeq" id="XP_031867157.1">
    <property type="nucleotide sequence ID" value="XM_032016866.1"/>
</dbReference>
<evidence type="ECO:0000256" key="1">
    <source>
        <dbReference type="ARBA" id="ARBA00022527"/>
    </source>
</evidence>
<keyword evidence="8" id="KW-1185">Reference proteome</keyword>
<gene>
    <name evidence="7" type="ORF">BP5553_08243</name>
</gene>
<evidence type="ECO:0000313" key="8">
    <source>
        <dbReference type="Proteomes" id="UP000254866"/>
    </source>
</evidence>
<dbReference type="InterPro" id="IPR000719">
    <property type="entry name" value="Prot_kinase_dom"/>
</dbReference>